<proteinExistence type="predicted"/>
<evidence type="ECO:0000259" key="5">
    <source>
        <dbReference type="PROSITE" id="PS51781"/>
    </source>
</evidence>
<sequence length="483" mass="51860">MNRSRKAFTTCAVSAALLGQNFLFGQNVLAASDNMYPNVNSSAYNSNNIFTQCGFKGQCTWFTYGRVLEKLNMKLPSQFYGNAIDWWYSNIKSNVFSYGSEPQANSIVVWSGGSKGYGHVGFVEKVVGDTIYYNEGNVERRGYYDGYVKTISKQAIKNRGNLFLKGYIYLNGSSNNNNSSSNNDYTIIKTSKVSCSSLNVRSNPSLSSAVIGGLSKNQTVSIISESNGWSKIKYGSGIGYVSSQYLYGGNNTINSGSGGSSSNESAKPGFVKLSNSSSSLNVRSGANLSSSIIGSLKNGASVSILGQTGSWYKIKYNSSIGYVSSSYISSTNNSNSSPNNSSTTSAGKGIVKLSNPSSSLNFRANPSLSSQILGGLSHGSSVDILDKTGSWYKIKYGSKIGYVSSSFITTSNNNSSVTSNKFGTVYLSNKYSTLNVRKNAGTNSSVISSLANGSRVEILDSTGQWYKIKFNNTTGYVYSQYIK</sequence>
<evidence type="ECO:0000313" key="6">
    <source>
        <dbReference type="EMBL" id="OOO62491.1"/>
    </source>
</evidence>
<feature type="domain" description="SH3b" evidence="5">
    <location>
        <begin position="266"/>
        <end position="332"/>
    </location>
</feature>
<dbReference type="InterPro" id="IPR052354">
    <property type="entry name" value="Cell_Wall_Dynamics_Protein"/>
</dbReference>
<evidence type="ECO:0000313" key="9">
    <source>
        <dbReference type="Proteomes" id="UP000190256"/>
    </source>
</evidence>
<feature type="domain" description="SH3b" evidence="5">
    <location>
        <begin position="188"/>
        <end position="250"/>
    </location>
</feature>
<dbReference type="PROSITE" id="PS51781">
    <property type="entry name" value="SH3B"/>
    <property type="match status" value="4"/>
</dbReference>
<dbReference type="Pfam" id="PF08239">
    <property type="entry name" value="SH3_3"/>
    <property type="match status" value="4"/>
</dbReference>
<feature type="chain" id="PRO_5012910531" description="N-acetylmuramoyl-L-alanine amidase" evidence="3">
    <location>
        <begin position="31"/>
        <end position="483"/>
    </location>
</feature>
<comment type="caution">
    <text evidence="7">The sequence shown here is derived from an EMBL/GenBank/DDBJ whole genome shotgun (WGS) entry which is preliminary data.</text>
</comment>
<feature type="domain" description="Peptidase C51" evidence="4">
    <location>
        <begin position="34"/>
        <end position="165"/>
    </location>
</feature>
<gene>
    <name evidence="6" type="ORF">BS637_06540</name>
    <name evidence="7" type="ORF">BS638_07945</name>
</gene>
<dbReference type="Proteomes" id="UP000190206">
    <property type="component" value="Unassembled WGS sequence"/>
</dbReference>
<keyword evidence="8" id="KW-1185">Reference proteome</keyword>
<dbReference type="Pfam" id="PF05257">
    <property type="entry name" value="CHAP"/>
    <property type="match status" value="1"/>
</dbReference>
<evidence type="ECO:0000259" key="4">
    <source>
        <dbReference type="PROSITE" id="PS50911"/>
    </source>
</evidence>
<dbReference type="PANTHER" id="PTHR34408">
    <property type="entry name" value="FAMILY PROTEIN, PUTATIVE-RELATED"/>
    <property type="match status" value="1"/>
</dbReference>
<dbReference type="Gene3D" id="2.30.30.40">
    <property type="entry name" value="SH3 Domains"/>
    <property type="match status" value="4"/>
</dbReference>
<evidence type="ECO:0000256" key="1">
    <source>
        <dbReference type="ARBA" id="ARBA00001561"/>
    </source>
</evidence>
<keyword evidence="3" id="KW-0732">Signal</keyword>
<dbReference type="SUPFAM" id="SSF54001">
    <property type="entry name" value="Cysteine proteinases"/>
    <property type="match status" value="1"/>
</dbReference>
<dbReference type="InterPro" id="IPR007921">
    <property type="entry name" value="CHAP_dom"/>
</dbReference>
<reference evidence="6 8" key="1">
    <citation type="submission" date="2016-12" db="EMBL/GenBank/DDBJ databases">
        <title>Clostridium tepidum sp. nov., a close relative of Clostridium sporogenes and Clostridium botulinum Group I.</title>
        <authorList>
            <person name="Dobritsa A.P."/>
            <person name="Kutumbaka K."/>
            <person name="Werner K."/>
            <person name="Samadpour M."/>
        </authorList>
    </citation>
    <scope>NUCLEOTIDE SEQUENCE [LARGE SCALE GENOMIC DNA]</scope>
    <source>
        <strain evidence="6 8">PE</strain>
    </source>
</reference>
<evidence type="ECO:0000256" key="3">
    <source>
        <dbReference type="SAM" id="SignalP"/>
    </source>
</evidence>
<dbReference type="PANTHER" id="PTHR34408:SF1">
    <property type="entry name" value="GLYCOSYL HYDROLASE FAMILY 19 DOMAIN-CONTAINING PROTEIN HI_1415"/>
    <property type="match status" value="1"/>
</dbReference>
<name>A0A1S9I6R2_9CLOT</name>
<dbReference type="GO" id="GO:0008745">
    <property type="term" value="F:N-acetylmuramoyl-L-alanine amidase activity"/>
    <property type="evidence" value="ECO:0007669"/>
    <property type="project" value="UniProtKB-EC"/>
</dbReference>
<evidence type="ECO:0000256" key="2">
    <source>
        <dbReference type="ARBA" id="ARBA00011901"/>
    </source>
</evidence>
<dbReference type="Gene3D" id="3.90.1720.10">
    <property type="entry name" value="endopeptidase domain like (from Nostoc punctiforme)"/>
    <property type="match status" value="1"/>
</dbReference>
<protein>
    <recommendedName>
        <fullName evidence="2">N-acetylmuramoyl-L-alanine amidase</fullName>
        <ecNumber evidence="2">3.5.1.28</ecNumber>
    </recommendedName>
</protein>
<dbReference type="EMBL" id="MRAE01000016">
    <property type="protein sequence ID" value="OOO65973.1"/>
    <property type="molecule type" value="Genomic_DNA"/>
</dbReference>
<feature type="domain" description="SH3b" evidence="5">
    <location>
        <begin position="346"/>
        <end position="412"/>
    </location>
</feature>
<dbReference type="InterPro" id="IPR003646">
    <property type="entry name" value="SH3-like_bac-type"/>
</dbReference>
<organism evidence="7 9">
    <name type="scientific">Clostridium tepidum</name>
    <dbReference type="NCBI Taxonomy" id="1962263"/>
    <lineage>
        <taxon>Bacteria</taxon>
        <taxon>Bacillati</taxon>
        <taxon>Bacillota</taxon>
        <taxon>Clostridia</taxon>
        <taxon>Eubacteriales</taxon>
        <taxon>Clostridiaceae</taxon>
        <taxon>Clostridium</taxon>
    </lineage>
</organism>
<comment type="catalytic activity">
    <reaction evidence="1">
        <text>Hydrolyzes the link between N-acetylmuramoyl residues and L-amino acid residues in certain cell-wall glycopeptides.</text>
        <dbReference type="EC" id="3.5.1.28"/>
    </reaction>
</comment>
<dbReference type="EMBL" id="MRAD01000005">
    <property type="protein sequence ID" value="OOO62491.1"/>
    <property type="molecule type" value="Genomic_DNA"/>
</dbReference>
<dbReference type="PROSITE" id="PS50911">
    <property type="entry name" value="CHAP"/>
    <property type="match status" value="1"/>
</dbReference>
<dbReference type="STRING" id="1962263.BS637_06540"/>
<evidence type="ECO:0000313" key="8">
    <source>
        <dbReference type="Proteomes" id="UP000190206"/>
    </source>
</evidence>
<dbReference type="AlphaFoldDB" id="A0A1S9I6R2"/>
<evidence type="ECO:0000313" key="7">
    <source>
        <dbReference type="EMBL" id="OOO65973.1"/>
    </source>
</evidence>
<dbReference type="Proteomes" id="UP000190256">
    <property type="component" value="Unassembled WGS sequence"/>
</dbReference>
<feature type="signal peptide" evidence="3">
    <location>
        <begin position="1"/>
        <end position="30"/>
    </location>
</feature>
<reference evidence="7 9" key="2">
    <citation type="submission" date="2016-12" db="EMBL/GenBank/DDBJ databases">
        <title>Clostridium tepidum sp. nov., a close relative of Clostridium sporogenes and Clostridium botulinum Group I.</title>
        <authorList>
            <person name="Dobritsa A.P."/>
            <person name="Kutumbaka K.K."/>
            <person name="Werner K."/>
            <person name="Wiedmann M."/>
            <person name="Asmus A."/>
            <person name="Samadpour M."/>
        </authorList>
    </citation>
    <scope>NUCLEOTIDE SEQUENCE [LARGE SCALE GENOMIC DNA]</scope>
    <source>
        <strain evidence="7 9">IEH 97212</strain>
    </source>
</reference>
<feature type="domain" description="SH3b" evidence="5">
    <location>
        <begin position="423"/>
        <end position="483"/>
    </location>
</feature>
<dbReference type="SMART" id="SM00287">
    <property type="entry name" value="SH3b"/>
    <property type="match status" value="4"/>
</dbReference>
<accession>A0A1S9I6R2</accession>
<dbReference type="InterPro" id="IPR038765">
    <property type="entry name" value="Papain-like_cys_pep_sf"/>
</dbReference>
<dbReference type="EC" id="3.5.1.28" evidence="2"/>